<accession>A0ABR2FU39</accession>
<name>A0ABR2FU39_9ROSI</name>
<organism evidence="2 3">
    <name type="scientific">Hibiscus sabdariffa</name>
    <name type="common">roselle</name>
    <dbReference type="NCBI Taxonomy" id="183260"/>
    <lineage>
        <taxon>Eukaryota</taxon>
        <taxon>Viridiplantae</taxon>
        <taxon>Streptophyta</taxon>
        <taxon>Embryophyta</taxon>
        <taxon>Tracheophyta</taxon>
        <taxon>Spermatophyta</taxon>
        <taxon>Magnoliopsida</taxon>
        <taxon>eudicotyledons</taxon>
        <taxon>Gunneridae</taxon>
        <taxon>Pentapetalae</taxon>
        <taxon>rosids</taxon>
        <taxon>malvids</taxon>
        <taxon>Malvales</taxon>
        <taxon>Malvaceae</taxon>
        <taxon>Malvoideae</taxon>
        <taxon>Hibiscus</taxon>
    </lineage>
</organism>
<evidence type="ECO:0000313" key="3">
    <source>
        <dbReference type="Proteomes" id="UP001472677"/>
    </source>
</evidence>
<feature type="region of interest" description="Disordered" evidence="1">
    <location>
        <begin position="104"/>
        <end position="125"/>
    </location>
</feature>
<sequence length="125" mass="12938">MSQGVVSRFYGRALLYKEADPLVSVPKEGRKGEEEEDDTNSDDVAARDSEKNALPAVPSSSQMATANSVSVSTANTNGAPAVTNLGIVGWDVKHVLTGASAVKLNGIKKPAINPPSDKGESRGAS</sequence>
<gene>
    <name evidence="2" type="ORF">V6N12_022065</name>
</gene>
<evidence type="ECO:0000256" key="1">
    <source>
        <dbReference type="SAM" id="MobiDB-lite"/>
    </source>
</evidence>
<dbReference type="EMBL" id="JBBPBM010000004">
    <property type="protein sequence ID" value="KAK8587579.1"/>
    <property type="molecule type" value="Genomic_DNA"/>
</dbReference>
<reference evidence="2 3" key="1">
    <citation type="journal article" date="2024" name="G3 (Bethesda)">
        <title>Genome assembly of Hibiscus sabdariffa L. provides insights into metabolisms of medicinal natural products.</title>
        <authorList>
            <person name="Kim T."/>
        </authorList>
    </citation>
    <scope>NUCLEOTIDE SEQUENCE [LARGE SCALE GENOMIC DNA]</scope>
    <source>
        <strain evidence="2">TK-2024</strain>
        <tissue evidence="2">Old leaves</tissue>
    </source>
</reference>
<proteinExistence type="predicted"/>
<feature type="compositionally biased region" description="Polar residues" evidence="1">
    <location>
        <begin position="58"/>
        <end position="68"/>
    </location>
</feature>
<protein>
    <submittedName>
        <fullName evidence="2">Uncharacterized protein</fullName>
    </submittedName>
</protein>
<keyword evidence="3" id="KW-1185">Reference proteome</keyword>
<evidence type="ECO:0000313" key="2">
    <source>
        <dbReference type="EMBL" id="KAK8587579.1"/>
    </source>
</evidence>
<comment type="caution">
    <text evidence="2">The sequence shown here is derived from an EMBL/GenBank/DDBJ whole genome shotgun (WGS) entry which is preliminary data.</text>
</comment>
<feature type="region of interest" description="Disordered" evidence="1">
    <location>
        <begin position="21"/>
        <end position="68"/>
    </location>
</feature>
<dbReference type="Proteomes" id="UP001472677">
    <property type="component" value="Unassembled WGS sequence"/>
</dbReference>